<sequence>MAKIIDYKEDFLKELGLITGIDESKIKEYAKYNNPLNILERPMVIELNEEQLEKVIALNKFVGNYNLVKKFGVDEAISITSSTTAGEYFINLLGSKKDKEVFMATFLDVKNQIIESKILTEGTIDQSPIYPREILKQALGCDCSAIIFAHNHPSGVTKASREDNRITQKLVNIFKPLGIKVLDHIIVGNRNYYSMAEHGTIPEITGIANYDEIRLDSIGKENKYEEEFELEI</sequence>
<dbReference type="PANTHER" id="PTHR30471:SF3">
    <property type="entry name" value="UPF0758 PROTEIN YEES-RELATED"/>
    <property type="match status" value="1"/>
</dbReference>
<gene>
    <name evidence="8" type="ORF">SAMN02745180_00579</name>
</gene>
<dbReference type="GO" id="GO:0008237">
    <property type="term" value="F:metallopeptidase activity"/>
    <property type="evidence" value="ECO:0007669"/>
    <property type="project" value="UniProtKB-KW"/>
</dbReference>
<protein>
    <submittedName>
        <fullName evidence="8">DNA repair protein RadC</fullName>
    </submittedName>
</protein>
<dbReference type="Pfam" id="PF04002">
    <property type="entry name" value="RadC"/>
    <property type="match status" value="1"/>
</dbReference>
<dbReference type="PROSITE" id="PS01302">
    <property type="entry name" value="UPF0758"/>
    <property type="match status" value="1"/>
</dbReference>
<proteinExistence type="inferred from homology"/>
<keyword evidence="9" id="KW-1185">Reference proteome</keyword>
<keyword evidence="4" id="KW-0378">Hydrolase</keyword>
<evidence type="ECO:0000259" key="7">
    <source>
        <dbReference type="PROSITE" id="PS50249"/>
    </source>
</evidence>
<organism evidence="8 9">
    <name type="scientific">Sporanaerobacter acetigenes DSM 13106</name>
    <dbReference type="NCBI Taxonomy" id="1123281"/>
    <lineage>
        <taxon>Bacteria</taxon>
        <taxon>Bacillati</taxon>
        <taxon>Bacillota</taxon>
        <taxon>Tissierellia</taxon>
        <taxon>Tissierellales</taxon>
        <taxon>Sporanaerobacteraceae</taxon>
        <taxon>Sporanaerobacter</taxon>
    </lineage>
</organism>
<accession>A0A1M5UB07</accession>
<dbReference type="STRING" id="1123281.SAMN02745180_00579"/>
<evidence type="ECO:0000313" key="8">
    <source>
        <dbReference type="EMBL" id="SHH60036.1"/>
    </source>
</evidence>
<feature type="domain" description="MPN" evidence="7">
    <location>
        <begin position="78"/>
        <end position="201"/>
    </location>
</feature>
<name>A0A1M5UB07_9FIRM</name>
<dbReference type="PROSITE" id="PS50249">
    <property type="entry name" value="MPN"/>
    <property type="match status" value="1"/>
</dbReference>
<reference evidence="8 9" key="1">
    <citation type="submission" date="2016-11" db="EMBL/GenBank/DDBJ databases">
        <authorList>
            <person name="Jaros S."/>
            <person name="Januszkiewicz K."/>
            <person name="Wedrychowicz H."/>
        </authorList>
    </citation>
    <scope>NUCLEOTIDE SEQUENCE [LARGE SCALE GENOMIC DNA]</scope>
    <source>
        <strain evidence="8 9">DSM 13106</strain>
    </source>
</reference>
<dbReference type="EMBL" id="FQXR01000003">
    <property type="protein sequence ID" value="SHH60036.1"/>
    <property type="molecule type" value="Genomic_DNA"/>
</dbReference>
<evidence type="ECO:0000313" key="9">
    <source>
        <dbReference type="Proteomes" id="UP000184389"/>
    </source>
</evidence>
<evidence type="ECO:0000256" key="2">
    <source>
        <dbReference type="ARBA" id="ARBA00022670"/>
    </source>
</evidence>
<keyword evidence="2" id="KW-0645">Protease</keyword>
<dbReference type="GO" id="GO:0046872">
    <property type="term" value="F:metal ion binding"/>
    <property type="evidence" value="ECO:0007669"/>
    <property type="project" value="UniProtKB-KW"/>
</dbReference>
<dbReference type="InterPro" id="IPR037518">
    <property type="entry name" value="MPN"/>
</dbReference>
<dbReference type="InterPro" id="IPR025657">
    <property type="entry name" value="RadC_JAB"/>
</dbReference>
<comment type="similarity">
    <text evidence="1">Belongs to the UPF0758 family.</text>
</comment>
<dbReference type="InterPro" id="IPR001405">
    <property type="entry name" value="UPF0758"/>
</dbReference>
<dbReference type="CDD" id="cd08071">
    <property type="entry name" value="MPN_DUF2466"/>
    <property type="match status" value="1"/>
</dbReference>
<evidence type="ECO:0000256" key="4">
    <source>
        <dbReference type="ARBA" id="ARBA00022801"/>
    </source>
</evidence>
<evidence type="ECO:0000256" key="5">
    <source>
        <dbReference type="ARBA" id="ARBA00022833"/>
    </source>
</evidence>
<evidence type="ECO:0000256" key="6">
    <source>
        <dbReference type="ARBA" id="ARBA00023049"/>
    </source>
</evidence>
<dbReference type="OrthoDB" id="9804482at2"/>
<dbReference type="AlphaFoldDB" id="A0A1M5UB07"/>
<dbReference type="GO" id="GO:0006508">
    <property type="term" value="P:proteolysis"/>
    <property type="evidence" value="ECO:0007669"/>
    <property type="project" value="UniProtKB-KW"/>
</dbReference>
<dbReference type="InterPro" id="IPR020891">
    <property type="entry name" value="UPF0758_CS"/>
</dbReference>
<evidence type="ECO:0000256" key="3">
    <source>
        <dbReference type="ARBA" id="ARBA00022723"/>
    </source>
</evidence>
<keyword evidence="6" id="KW-0482">Metalloprotease</keyword>
<evidence type="ECO:0000256" key="1">
    <source>
        <dbReference type="ARBA" id="ARBA00010243"/>
    </source>
</evidence>
<dbReference type="Gene3D" id="3.40.140.10">
    <property type="entry name" value="Cytidine Deaminase, domain 2"/>
    <property type="match status" value="1"/>
</dbReference>
<keyword evidence="3" id="KW-0479">Metal-binding</keyword>
<dbReference type="RefSeq" id="WP_072743164.1">
    <property type="nucleotide sequence ID" value="NZ_FQXR01000003.1"/>
</dbReference>
<keyword evidence="5" id="KW-0862">Zinc</keyword>
<dbReference type="PANTHER" id="PTHR30471">
    <property type="entry name" value="DNA REPAIR PROTEIN RADC"/>
    <property type="match status" value="1"/>
</dbReference>
<dbReference type="Proteomes" id="UP000184389">
    <property type="component" value="Unassembled WGS sequence"/>
</dbReference>